<feature type="signal peptide" evidence="1">
    <location>
        <begin position="1"/>
        <end position="19"/>
    </location>
</feature>
<dbReference type="Pfam" id="PF11412">
    <property type="entry name" value="DsbD_N"/>
    <property type="match status" value="1"/>
</dbReference>
<comment type="caution">
    <text evidence="3">The sequence shown here is derived from an EMBL/GenBank/DDBJ whole genome shotgun (WGS) entry which is preliminary data.</text>
</comment>
<gene>
    <name evidence="3" type="ORF">ACFFUT_15545</name>
</gene>
<dbReference type="EMBL" id="JBHMEA010000048">
    <property type="protein sequence ID" value="MFB9233205.1"/>
    <property type="molecule type" value="Genomic_DNA"/>
</dbReference>
<reference evidence="3 4" key="1">
    <citation type="submission" date="2024-09" db="EMBL/GenBank/DDBJ databases">
        <authorList>
            <person name="Sun Q."/>
            <person name="Mori K."/>
        </authorList>
    </citation>
    <scope>NUCLEOTIDE SEQUENCE [LARGE SCALE GENOMIC DNA]</scope>
    <source>
        <strain evidence="3 4">CECT 8726</strain>
    </source>
</reference>
<feature type="domain" description="Thiol:disulfide interchange protein DsbD N-terminal" evidence="2">
    <location>
        <begin position="37"/>
        <end position="139"/>
    </location>
</feature>
<proteinExistence type="predicted"/>
<feature type="chain" id="PRO_5046869676" evidence="1">
    <location>
        <begin position="20"/>
        <end position="266"/>
    </location>
</feature>
<evidence type="ECO:0000313" key="3">
    <source>
        <dbReference type="EMBL" id="MFB9233205.1"/>
    </source>
</evidence>
<protein>
    <submittedName>
        <fullName evidence="3">Protein-disulfide reductase DsbD domain-containing protein</fullName>
    </submittedName>
</protein>
<accession>A0ABV5JIB6</accession>
<keyword evidence="1" id="KW-0732">Signal</keyword>
<dbReference type="InterPro" id="IPR028250">
    <property type="entry name" value="DsbDN"/>
</dbReference>
<sequence>MNAVLAGVFMVPLSVPASAQVADGVVTIDVLPGWRTENNTHMTALRVRLAEGWKTYWRAPGDSGIPPRFDWTGSRNIGSVELHWPRPSVFDTNGLRTIGYINEVVIPLEFTPNRANASILIRGKVELGVCASVCVPVTLRLNAELGNDLTESDPVIRLALNQQPTSAVQAQVSSVLCQVEPIEDGLRVTASITMPSLGRNEVAVFELPDQTIWISEASAHRSGSELKASADMVPPNAQPFSLNRSDVRITVLGADRAVDIQGCHGG</sequence>
<evidence type="ECO:0000256" key="1">
    <source>
        <dbReference type="SAM" id="SignalP"/>
    </source>
</evidence>
<name>A0ABV5JIB6_9RHOB</name>
<organism evidence="3 4">
    <name type="scientific">Pseudohalocynthiibacter aestuariivivens</name>
    <dbReference type="NCBI Taxonomy" id="1591409"/>
    <lineage>
        <taxon>Bacteria</taxon>
        <taxon>Pseudomonadati</taxon>
        <taxon>Pseudomonadota</taxon>
        <taxon>Alphaproteobacteria</taxon>
        <taxon>Rhodobacterales</taxon>
        <taxon>Paracoccaceae</taxon>
        <taxon>Pseudohalocynthiibacter</taxon>
    </lineage>
</organism>
<keyword evidence="4" id="KW-1185">Reference proteome</keyword>
<dbReference type="RefSeq" id="WP_213889401.1">
    <property type="nucleotide sequence ID" value="NZ_JAGFNU010000006.1"/>
</dbReference>
<evidence type="ECO:0000259" key="2">
    <source>
        <dbReference type="Pfam" id="PF11412"/>
    </source>
</evidence>
<evidence type="ECO:0000313" key="4">
    <source>
        <dbReference type="Proteomes" id="UP001589683"/>
    </source>
</evidence>
<dbReference type="Proteomes" id="UP001589683">
    <property type="component" value="Unassembled WGS sequence"/>
</dbReference>